<evidence type="ECO:0000256" key="6">
    <source>
        <dbReference type="SAM" id="Phobius"/>
    </source>
</evidence>
<dbReference type="RefSeq" id="WP_419189191.1">
    <property type="nucleotide sequence ID" value="NZ_CP036526.1"/>
</dbReference>
<dbReference type="AlphaFoldDB" id="A0A517NYL1"/>
<proteinExistence type="predicted"/>
<keyword evidence="4 6" id="KW-0472">Membrane</keyword>
<feature type="transmembrane region" description="Helical" evidence="6">
    <location>
        <begin position="33"/>
        <end position="53"/>
    </location>
</feature>
<evidence type="ECO:0000256" key="1">
    <source>
        <dbReference type="ARBA" id="ARBA00004141"/>
    </source>
</evidence>
<feature type="transmembrane region" description="Helical" evidence="6">
    <location>
        <begin position="175"/>
        <end position="194"/>
    </location>
</feature>
<sequence>MSTQTNIDDTFAKDQAAMLADTPVKLDEEWANALTHGVAAVAALLLGSYLVMVSLESNVGLAVACAAYTASVVGTFVCSTLSHWILRQPLLNTLRAWDQAMIYLMIAGTYTPIAFRFAPDHIRMFLLAALWIAAVTGFVTKVAVRHRINSIGTVSYLLLGWLPSIPLAGNVPTPLILAMLLGGVLYTVGVAFLVNDSKFRYAHAIWHLFVMLAATVHWYGILYYATV</sequence>
<keyword evidence="8" id="KW-1185">Reference proteome</keyword>
<name>A0A517NYL1_9BACT</name>
<evidence type="ECO:0000256" key="2">
    <source>
        <dbReference type="ARBA" id="ARBA00022692"/>
    </source>
</evidence>
<keyword evidence="3 6" id="KW-1133">Transmembrane helix</keyword>
<organism evidence="7 8">
    <name type="scientific">Stieleria marina</name>
    <dbReference type="NCBI Taxonomy" id="1930275"/>
    <lineage>
        <taxon>Bacteria</taxon>
        <taxon>Pseudomonadati</taxon>
        <taxon>Planctomycetota</taxon>
        <taxon>Planctomycetia</taxon>
        <taxon>Pirellulales</taxon>
        <taxon>Pirellulaceae</taxon>
        <taxon>Stieleria</taxon>
    </lineage>
</organism>
<feature type="transmembrane region" description="Helical" evidence="6">
    <location>
        <begin position="151"/>
        <end position="169"/>
    </location>
</feature>
<evidence type="ECO:0000313" key="7">
    <source>
        <dbReference type="EMBL" id="QDT12214.1"/>
    </source>
</evidence>
<feature type="transmembrane region" description="Helical" evidence="6">
    <location>
        <begin position="100"/>
        <end position="118"/>
    </location>
</feature>
<dbReference type="PANTHER" id="PTHR20855:SF3">
    <property type="entry name" value="LD03007P"/>
    <property type="match status" value="1"/>
</dbReference>
<feature type="binding site" evidence="5">
    <location>
        <position position="203"/>
    </location>
    <ligand>
        <name>Zn(2+)</name>
        <dbReference type="ChEBI" id="CHEBI:29105"/>
    </ligand>
</feature>
<protein>
    <submittedName>
        <fullName evidence="7">Hemolysin-III related</fullName>
    </submittedName>
</protein>
<reference evidence="7 8" key="1">
    <citation type="submission" date="2019-02" db="EMBL/GenBank/DDBJ databases">
        <title>Deep-cultivation of Planctomycetes and their phenomic and genomic characterization uncovers novel biology.</title>
        <authorList>
            <person name="Wiegand S."/>
            <person name="Jogler M."/>
            <person name="Boedeker C."/>
            <person name="Pinto D."/>
            <person name="Vollmers J."/>
            <person name="Rivas-Marin E."/>
            <person name="Kohn T."/>
            <person name="Peeters S.H."/>
            <person name="Heuer A."/>
            <person name="Rast P."/>
            <person name="Oberbeckmann S."/>
            <person name="Bunk B."/>
            <person name="Jeske O."/>
            <person name="Meyerdierks A."/>
            <person name="Storesund J.E."/>
            <person name="Kallscheuer N."/>
            <person name="Luecker S."/>
            <person name="Lage O.M."/>
            <person name="Pohl T."/>
            <person name="Merkel B.J."/>
            <person name="Hornburger P."/>
            <person name="Mueller R.-W."/>
            <person name="Bruemmer F."/>
            <person name="Labrenz M."/>
            <person name="Spormann A.M."/>
            <person name="Op den Camp H."/>
            <person name="Overmann J."/>
            <person name="Amann R."/>
            <person name="Jetten M.S.M."/>
            <person name="Mascher T."/>
            <person name="Medema M.H."/>
            <person name="Devos D.P."/>
            <person name="Kaster A.-K."/>
            <person name="Ovreas L."/>
            <person name="Rohde M."/>
            <person name="Galperin M.Y."/>
            <person name="Jogler C."/>
        </authorList>
    </citation>
    <scope>NUCLEOTIDE SEQUENCE [LARGE SCALE GENOMIC DNA]</scope>
    <source>
        <strain evidence="7 8">K23_9</strain>
    </source>
</reference>
<accession>A0A517NYL1</accession>
<dbReference type="Pfam" id="PF03006">
    <property type="entry name" value="HlyIII"/>
    <property type="match status" value="1"/>
</dbReference>
<evidence type="ECO:0000313" key="8">
    <source>
        <dbReference type="Proteomes" id="UP000319817"/>
    </source>
</evidence>
<keyword evidence="2 6" id="KW-0812">Transmembrane</keyword>
<feature type="transmembrane region" description="Helical" evidence="6">
    <location>
        <begin position="124"/>
        <end position="144"/>
    </location>
</feature>
<feature type="transmembrane region" description="Helical" evidence="6">
    <location>
        <begin position="206"/>
        <end position="225"/>
    </location>
</feature>
<dbReference type="GO" id="GO:0016020">
    <property type="term" value="C:membrane"/>
    <property type="evidence" value="ECO:0007669"/>
    <property type="project" value="UniProtKB-SubCell"/>
</dbReference>
<keyword evidence="5" id="KW-0862">Zinc</keyword>
<evidence type="ECO:0000256" key="4">
    <source>
        <dbReference type="ARBA" id="ARBA00023136"/>
    </source>
</evidence>
<evidence type="ECO:0000256" key="3">
    <source>
        <dbReference type="ARBA" id="ARBA00022989"/>
    </source>
</evidence>
<evidence type="ECO:0000256" key="5">
    <source>
        <dbReference type="PIRSR" id="PIRSR604254-1"/>
    </source>
</evidence>
<comment type="subcellular location">
    <subcellularLocation>
        <location evidence="1">Membrane</location>
        <topology evidence="1">Multi-pass membrane protein</topology>
    </subcellularLocation>
</comment>
<feature type="binding site" evidence="5">
    <location>
        <position position="83"/>
    </location>
    <ligand>
        <name>Zn(2+)</name>
        <dbReference type="ChEBI" id="CHEBI:29105"/>
    </ligand>
</feature>
<gene>
    <name evidence="7" type="ORF">K239x_42230</name>
</gene>
<dbReference type="Proteomes" id="UP000319817">
    <property type="component" value="Chromosome"/>
</dbReference>
<keyword evidence="5" id="KW-0479">Metal-binding</keyword>
<dbReference type="InterPro" id="IPR004254">
    <property type="entry name" value="AdipoR/HlyIII-related"/>
</dbReference>
<feature type="transmembrane region" description="Helical" evidence="6">
    <location>
        <begin position="59"/>
        <end position="79"/>
    </location>
</feature>
<dbReference type="GO" id="GO:0046872">
    <property type="term" value="F:metal ion binding"/>
    <property type="evidence" value="ECO:0007669"/>
    <property type="project" value="UniProtKB-KW"/>
</dbReference>
<feature type="binding site" evidence="5">
    <location>
        <position position="207"/>
    </location>
    <ligand>
        <name>Zn(2+)</name>
        <dbReference type="ChEBI" id="CHEBI:29105"/>
    </ligand>
</feature>
<dbReference type="PANTHER" id="PTHR20855">
    <property type="entry name" value="ADIPOR/PROGESTIN RECEPTOR-RELATED"/>
    <property type="match status" value="1"/>
</dbReference>
<dbReference type="EMBL" id="CP036526">
    <property type="protein sequence ID" value="QDT12214.1"/>
    <property type="molecule type" value="Genomic_DNA"/>
</dbReference>